<proteinExistence type="predicted"/>
<gene>
    <name evidence="2" type="ORF">RRG08_002656</name>
</gene>
<dbReference type="EMBL" id="JAWDGP010007584">
    <property type="protein sequence ID" value="KAK3712325.1"/>
    <property type="molecule type" value="Genomic_DNA"/>
</dbReference>
<evidence type="ECO:0000313" key="2">
    <source>
        <dbReference type="EMBL" id="KAK3712325.1"/>
    </source>
</evidence>
<protein>
    <recommendedName>
        <fullName evidence="1">DUF4097 domain-containing protein</fullName>
    </recommendedName>
</protein>
<comment type="caution">
    <text evidence="2">The sequence shown here is derived from an EMBL/GenBank/DDBJ whole genome shotgun (WGS) entry which is preliminary data.</text>
</comment>
<reference evidence="2" key="1">
    <citation type="journal article" date="2023" name="G3 (Bethesda)">
        <title>A reference genome for the long-term kleptoplast-retaining sea slug Elysia crispata morphotype clarki.</title>
        <authorList>
            <person name="Eastman K.E."/>
            <person name="Pendleton A.L."/>
            <person name="Shaikh M.A."/>
            <person name="Suttiyut T."/>
            <person name="Ogas R."/>
            <person name="Tomko P."/>
            <person name="Gavelis G."/>
            <person name="Widhalm J.R."/>
            <person name="Wisecaver J.H."/>
        </authorList>
    </citation>
    <scope>NUCLEOTIDE SEQUENCE</scope>
    <source>
        <strain evidence="2">ECLA1</strain>
    </source>
</reference>
<sequence length="266" mass="29008">MGWDHTSGAKSHAWTDAGDIDWDHTSGAKGHAWTEAGTWTGTRLVGRKVTPGLKLAHGLGPDYGAKGHAWTDAGDIDWDHTSGAKGHAWTDAGDIDWDHTSGAKGHAWTEAGDIDWDHTSGAKGHAWTEAGDIDWDQTSGAKGHAWTEAGDIDWDQTSGAKGHAWTEASDIDWDHFALGLKRRASAPAAPATNEQLRALYQRSVQLESQIEQSEIRSLEARADAELARKEALVWQQKENYFRALVTRIVEDPSKPAPLDKHCLSLV</sequence>
<accession>A0AAE0XU29</accession>
<dbReference type="Proteomes" id="UP001283361">
    <property type="component" value="Unassembled WGS sequence"/>
</dbReference>
<evidence type="ECO:0000259" key="1">
    <source>
        <dbReference type="Pfam" id="PF13349"/>
    </source>
</evidence>
<feature type="domain" description="DUF4097" evidence="1">
    <location>
        <begin position="91"/>
        <end position="172"/>
    </location>
</feature>
<name>A0AAE0XU29_9GAST</name>
<dbReference type="AlphaFoldDB" id="A0AAE0XU29"/>
<dbReference type="Pfam" id="PF13349">
    <property type="entry name" value="DUF4097"/>
    <property type="match status" value="1"/>
</dbReference>
<dbReference type="InterPro" id="IPR025164">
    <property type="entry name" value="Toastrack_DUF4097"/>
</dbReference>
<keyword evidence="3" id="KW-1185">Reference proteome</keyword>
<evidence type="ECO:0000313" key="3">
    <source>
        <dbReference type="Proteomes" id="UP001283361"/>
    </source>
</evidence>
<organism evidence="2 3">
    <name type="scientific">Elysia crispata</name>
    <name type="common">lettuce slug</name>
    <dbReference type="NCBI Taxonomy" id="231223"/>
    <lineage>
        <taxon>Eukaryota</taxon>
        <taxon>Metazoa</taxon>
        <taxon>Spiralia</taxon>
        <taxon>Lophotrochozoa</taxon>
        <taxon>Mollusca</taxon>
        <taxon>Gastropoda</taxon>
        <taxon>Heterobranchia</taxon>
        <taxon>Euthyneura</taxon>
        <taxon>Panpulmonata</taxon>
        <taxon>Sacoglossa</taxon>
        <taxon>Placobranchoidea</taxon>
        <taxon>Plakobranchidae</taxon>
        <taxon>Elysia</taxon>
    </lineage>
</organism>